<dbReference type="CDD" id="cd07571">
    <property type="entry name" value="ALP_N-acyl_transferase"/>
    <property type="match status" value="1"/>
</dbReference>
<dbReference type="GO" id="GO:0016410">
    <property type="term" value="F:N-acyltransferase activity"/>
    <property type="evidence" value="ECO:0007669"/>
    <property type="project" value="UniProtKB-UniRule"/>
</dbReference>
<accession>A0AAP2GNJ0</accession>
<keyword evidence="4 9" id="KW-0808">Transferase</keyword>
<evidence type="ECO:0000313" key="12">
    <source>
        <dbReference type="Proteomes" id="UP001319200"/>
    </source>
</evidence>
<comment type="subcellular location">
    <subcellularLocation>
        <location evidence="1 9">Cell membrane</location>
        <topology evidence="1 9">Multi-pass membrane protein</topology>
    </subcellularLocation>
</comment>
<feature type="transmembrane region" description="Helical" evidence="9">
    <location>
        <begin position="155"/>
        <end position="179"/>
    </location>
</feature>
<comment type="function">
    <text evidence="9">Catalyzes the phospholipid dependent N-acylation of the N-terminal cysteine of apolipoprotein, the last step in lipoprotein maturation.</text>
</comment>
<dbReference type="Pfam" id="PF20154">
    <property type="entry name" value="LNT_N"/>
    <property type="match status" value="1"/>
</dbReference>
<evidence type="ECO:0000256" key="3">
    <source>
        <dbReference type="ARBA" id="ARBA00022475"/>
    </source>
</evidence>
<dbReference type="EMBL" id="JAHESF010000005">
    <property type="protein sequence ID" value="MBT1696577.1"/>
    <property type="molecule type" value="Genomic_DNA"/>
</dbReference>
<dbReference type="InterPro" id="IPR003010">
    <property type="entry name" value="C-N_Hydrolase"/>
</dbReference>
<keyword evidence="12" id="KW-1185">Reference proteome</keyword>
<feature type="transmembrane region" description="Helical" evidence="9">
    <location>
        <begin position="199"/>
        <end position="219"/>
    </location>
</feature>
<feature type="domain" description="CN hydrolase" evidence="10">
    <location>
        <begin position="231"/>
        <end position="501"/>
    </location>
</feature>
<dbReference type="InterPro" id="IPR045378">
    <property type="entry name" value="LNT_N"/>
</dbReference>
<protein>
    <recommendedName>
        <fullName evidence="9">Apolipoprotein N-acyltransferase</fullName>
        <shortName evidence="9">ALP N-acyltransferase</shortName>
        <ecNumber evidence="9">2.3.1.269</ecNumber>
    </recommendedName>
</protein>
<dbReference type="NCBIfam" id="TIGR00546">
    <property type="entry name" value="lnt"/>
    <property type="match status" value="1"/>
</dbReference>
<dbReference type="HAMAP" id="MF_01148">
    <property type="entry name" value="Lnt"/>
    <property type="match status" value="1"/>
</dbReference>
<dbReference type="Gene3D" id="3.60.110.10">
    <property type="entry name" value="Carbon-nitrogen hydrolase"/>
    <property type="match status" value="1"/>
</dbReference>
<evidence type="ECO:0000256" key="4">
    <source>
        <dbReference type="ARBA" id="ARBA00022679"/>
    </source>
</evidence>
<proteinExistence type="inferred from homology"/>
<comment type="caution">
    <text evidence="11">The sequence shown here is derived from an EMBL/GenBank/DDBJ whole genome shotgun (WGS) entry which is preliminary data.</text>
</comment>
<feature type="transmembrane region" description="Helical" evidence="9">
    <location>
        <begin position="84"/>
        <end position="103"/>
    </location>
</feature>
<feature type="transmembrane region" description="Helical" evidence="9">
    <location>
        <begin position="514"/>
        <end position="533"/>
    </location>
</feature>
<dbReference type="PANTHER" id="PTHR38686:SF1">
    <property type="entry name" value="APOLIPOPROTEIN N-ACYLTRANSFERASE"/>
    <property type="match status" value="1"/>
</dbReference>
<keyword evidence="5 9" id="KW-0812">Transmembrane</keyword>
<comment type="similarity">
    <text evidence="2 9">Belongs to the CN hydrolase family. Apolipoprotein N-acyltransferase subfamily.</text>
</comment>
<feature type="transmembrane region" description="Helical" evidence="9">
    <location>
        <begin position="7"/>
        <end position="25"/>
    </location>
</feature>
<dbReference type="AlphaFoldDB" id="A0AAP2GNJ0"/>
<dbReference type="Pfam" id="PF00795">
    <property type="entry name" value="CN_hydrolase"/>
    <property type="match status" value="1"/>
</dbReference>
<dbReference type="GO" id="GO:0042158">
    <property type="term" value="P:lipoprotein biosynthetic process"/>
    <property type="evidence" value="ECO:0007669"/>
    <property type="project" value="UniProtKB-UniRule"/>
</dbReference>
<reference evidence="11 12" key="1">
    <citation type="submission" date="2021-05" db="EMBL/GenBank/DDBJ databases">
        <title>A Polyphasic approach of four new species of the genus Ohtaekwangia: Ohtaekwangia histidinii sp. nov., Ohtaekwangia cretensis sp. nov., Ohtaekwangia indiensis sp. nov., Ohtaekwangia reichenbachii sp. nov. from diverse environment.</title>
        <authorList>
            <person name="Octaviana S."/>
        </authorList>
    </citation>
    <scope>NUCLEOTIDE SEQUENCE [LARGE SCALE GENOMIC DNA]</scope>
    <source>
        <strain evidence="11 12">PWU4</strain>
    </source>
</reference>
<feature type="transmembrane region" description="Helical" evidence="9">
    <location>
        <begin position="31"/>
        <end position="48"/>
    </location>
</feature>
<comment type="pathway">
    <text evidence="9">Protein modification; lipoprotein biosynthesis (N-acyl transfer).</text>
</comment>
<evidence type="ECO:0000256" key="8">
    <source>
        <dbReference type="ARBA" id="ARBA00023315"/>
    </source>
</evidence>
<keyword evidence="6 9" id="KW-1133">Transmembrane helix</keyword>
<dbReference type="RefSeq" id="WP_254161857.1">
    <property type="nucleotide sequence ID" value="NZ_JAHESF010000005.1"/>
</dbReference>
<organism evidence="11 12">
    <name type="scientific">Chryseosolibacter histidini</name>
    <dbReference type="NCBI Taxonomy" id="2782349"/>
    <lineage>
        <taxon>Bacteria</taxon>
        <taxon>Pseudomonadati</taxon>
        <taxon>Bacteroidota</taxon>
        <taxon>Cytophagia</taxon>
        <taxon>Cytophagales</taxon>
        <taxon>Chryseotaleaceae</taxon>
        <taxon>Chryseosolibacter</taxon>
    </lineage>
</organism>
<dbReference type="PANTHER" id="PTHR38686">
    <property type="entry name" value="APOLIPOPROTEIN N-ACYLTRANSFERASE"/>
    <property type="match status" value="1"/>
</dbReference>
<evidence type="ECO:0000313" key="11">
    <source>
        <dbReference type="EMBL" id="MBT1696577.1"/>
    </source>
</evidence>
<dbReference type="GO" id="GO:0005886">
    <property type="term" value="C:plasma membrane"/>
    <property type="evidence" value="ECO:0007669"/>
    <property type="project" value="UniProtKB-SubCell"/>
</dbReference>
<evidence type="ECO:0000256" key="9">
    <source>
        <dbReference type="HAMAP-Rule" id="MF_01148"/>
    </source>
</evidence>
<keyword evidence="8 9" id="KW-0012">Acyltransferase</keyword>
<evidence type="ECO:0000256" key="2">
    <source>
        <dbReference type="ARBA" id="ARBA00010065"/>
    </source>
</evidence>
<dbReference type="PROSITE" id="PS50263">
    <property type="entry name" value="CN_HYDROLASE"/>
    <property type="match status" value="1"/>
</dbReference>
<gene>
    <name evidence="9 11" type="primary">lnt</name>
    <name evidence="11" type="ORF">KK083_06820</name>
</gene>
<feature type="transmembrane region" description="Helical" evidence="9">
    <location>
        <begin position="115"/>
        <end position="135"/>
    </location>
</feature>
<keyword evidence="7 9" id="KW-0472">Membrane</keyword>
<evidence type="ECO:0000256" key="5">
    <source>
        <dbReference type="ARBA" id="ARBA00022692"/>
    </source>
</evidence>
<evidence type="ECO:0000256" key="1">
    <source>
        <dbReference type="ARBA" id="ARBA00004651"/>
    </source>
</evidence>
<feature type="transmembrane region" description="Helical" evidence="9">
    <location>
        <begin position="60"/>
        <end position="78"/>
    </location>
</feature>
<dbReference type="EC" id="2.3.1.269" evidence="9"/>
<keyword evidence="3 9" id="KW-1003">Cell membrane</keyword>
<evidence type="ECO:0000256" key="7">
    <source>
        <dbReference type="ARBA" id="ARBA00023136"/>
    </source>
</evidence>
<evidence type="ECO:0000256" key="6">
    <source>
        <dbReference type="ARBA" id="ARBA00022989"/>
    </source>
</evidence>
<dbReference type="InterPro" id="IPR004563">
    <property type="entry name" value="Apolipo_AcylTrfase"/>
</dbReference>
<name>A0AAP2GNJ0_9BACT</name>
<dbReference type="SUPFAM" id="SSF56317">
    <property type="entry name" value="Carbon-nitrogen hydrolase"/>
    <property type="match status" value="1"/>
</dbReference>
<dbReference type="InterPro" id="IPR036526">
    <property type="entry name" value="C-N_Hydrolase_sf"/>
</dbReference>
<evidence type="ECO:0000259" key="10">
    <source>
        <dbReference type="PROSITE" id="PS50263"/>
    </source>
</evidence>
<sequence length="547" mass="62121">MSSKKPHFSLLVLSMSAALFLSLAWPPLPFVFLLFFAMVPLLLIELVTERFRLPAWTCFLYIYLALVTWHVSTTYWIYKTTVTGGVLIHLINPLLLTIPWLFFRWVKRRVGPVTGYVGLVSAWLALEYFHHSWQFAFPFMTLGNGLSRYPQLVQFYEYTGVLGGSLWILIVNISVFIVIKKAFVGQEVLFSRIPARSWLVPLACMVIPASGSLLLFYSYEEKGVPVEVVAIHPNTDCYDVKYASDPGDLVKRYLALTFREITPNTDYVIWPETAITDAGWLENLRQDRLIKRIKDTLAVYPKSKLITGAILYERYNERPAPEALPHVQYSSASKVWYYTYNAALQLGGGNTIPVRTKKQLVPVEETIPYVREFSVLRNVVSSLGGFSFSTRKVNNNVFTSANGNIGVTPMICYETLFGTSAAEYVNKGSDLLFILLNEGWYKDRTGAAQFMHYACLRAIENRRSIARSSNDGVSCFINQRGELLQTVSEYKPTAIKQTLRANSRKTLYTYFGDYIGVVAIFSTAIILVIALWYRVRGKKPETLLGKQ</sequence>
<dbReference type="Proteomes" id="UP001319200">
    <property type="component" value="Unassembled WGS sequence"/>
</dbReference>
<comment type="catalytic activity">
    <reaction evidence="9">
        <text>N-terminal S-1,2-diacyl-sn-glyceryl-L-cysteinyl-[lipoprotein] + a glycerophospholipid = N-acyl-S-1,2-diacyl-sn-glyceryl-L-cysteinyl-[lipoprotein] + a 2-acyl-sn-glycero-3-phospholipid + H(+)</text>
        <dbReference type="Rhea" id="RHEA:48228"/>
        <dbReference type="Rhea" id="RHEA-COMP:14681"/>
        <dbReference type="Rhea" id="RHEA-COMP:14684"/>
        <dbReference type="ChEBI" id="CHEBI:15378"/>
        <dbReference type="ChEBI" id="CHEBI:136912"/>
        <dbReference type="ChEBI" id="CHEBI:140656"/>
        <dbReference type="ChEBI" id="CHEBI:140657"/>
        <dbReference type="ChEBI" id="CHEBI:140660"/>
        <dbReference type="EC" id="2.3.1.269"/>
    </reaction>
</comment>